<evidence type="ECO:0000313" key="3">
    <source>
        <dbReference type="Proteomes" id="UP000274922"/>
    </source>
</evidence>
<sequence length="175" mass="18106">MPTPTPTPAEATTLPKPKPRRGAQADVTRIEGRPRLGSQDHSGLPSCASTSRRPSGGVVVVVVVVPGVAAADREGMIRGRPRPPAPAKQVSDGADRSVARSAFRTVGRRARPPSIPIVRSCPPESGTARATAPDGLRRSVSGVRRAVCLSPEGGGALFPRGGPLARRSRVPRPAA</sequence>
<gene>
    <name evidence="2" type="ORF">CXG81DRAFT_21044</name>
</gene>
<evidence type="ECO:0000256" key="1">
    <source>
        <dbReference type="SAM" id="MobiDB-lite"/>
    </source>
</evidence>
<dbReference type="Proteomes" id="UP000274922">
    <property type="component" value="Unassembled WGS sequence"/>
</dbReference>
<dbReference type="EMBL" id="ML014361">
    <property type="protein sequence ID" value="RKO98801.1"/>
    <property type="molecule type" value="Genomic_DNA"/>
</dbReference>
<keyword evidence="3" id="KW-1185">Reference proteome</keyword>
<protein>
    <submittedName>
        <fullName evidence="2">Uncharacterized protein</fullName>
    </submittedName>
</protein>
<name>A0A4P9WZ55_9FUNG</name>
<reference evidence="3" key="1">
    <citation type="journal article" date="2018" name="Nat. Microbiol.">
        <title>Leveraging single-cell genomics to expand the fungal tree of life.</title>
        <authorList>
            <person name="Ahrendt S.R."/>
            <person name="Quandt C.A."/>
            <person name="Ciobanu D."/>
            <person name="Clum A."/>
            <person name="Salamov A."/>
            <person name="Andreopoulos B."/>
            <person name="Cheng J.F."/>
            <person name="Woyke T."/>
            <person name="Pelin A."/>
            <person name="Henrissat B."/>
            <person name="Reynolds N.K."/>
            <person name="Benny G.L."/>
            <person name="Smith M.E."/>
            <person name="James T.Y."/>
            <person name="Grigoriev I.V."/>
        </authorList>
    </citation>
    <scope>NUCLEOTIDE SEQUENCE [LARGE SCALE GENOMIC DNA]</scope>
    <source>
        <strain evidence="3">ATCC 52028</strain>
    </source>
</reference>
<feature type="region of interest" description="Disordered" evidence="1">
    <location>
        <begin position="1"/>
        <end position="56"/>
    </location>
</feature>
<feature type="compositionally biased region" description="Basic residues" evidence="1">
    <location>
        <begin position="166"/>
        <end position="175"/>
    </location>
</feature>
<feature type="region of interest" description="Disordered" evidence="1">
    <location>
        <begin position="72"/>
        <end position="137"/>
    </location>
</feature>
<feature type="region of interest" description="Disordered" evidence="1">
    <location>
        <begin position="151"/>
        <end position="175"/>
    </location>
</feature>
<dbReference type="AlphaFoldDB" id="A0A4P9WZ55"/>
<proteinExistence type="predicted"/>
<evidence type="ECO:0000313" key="2">
    <source>
        <dbReference type="EMBL" id="RKO98801.1"/>
    </source>
</evidence>
<organism evidence="2 3">
    <name type="scientific">Caulochytrium protostelioides</name>
    <dbReference type="NCBI Taxonomy" id="1555241"/>
    <lineage>
        <taxon>Eukaryota</taxon>
        <taxon>Fungi</taxon>
        <taxon>Fungi incertae sedis</taxon>
        <taxon>Chytridiomycota</taxon>
        <taxon>Chytridiomycota incertae sedis</taxon>
        <taxon>Chytridiomycetes</taxon>
        <taxon>Caulochytriales</taxon>
        <taxon>Caulochytriaceae</taxon>
        <taxon>Caulochytrium</taxon>
    </lineage>
</organism>
<accession>A0A4P9WZ55</accession>